<dbReference type="Pfam" id="PF22934">
    <property type="entry name" value="SPRTN_ZBD"/>
    <property type="match status" value="1"/>
</dbReference>
<dbReference type="GO" id="GO:0016607">
    <property type="term" value="C:nuclear speck"/>
    <property type="evidence" value="ECO:0007669"/>
    <property type="project" value="Ensembl"/>
</dbReference>
<dbReference type="OMA" id="VCQTEVL"/>
<evidence type="ECO:0000256" key="10">
    <source>
        <dbReference type="ARBA" id="ARBA00022833"/>
    </source>
</evidence>
<dbReference type="GO" id="GO:0004222">
    <property type="term" value="F:metalloendopeptidase activity"/>
    <property type="evidence" value="ECO:0007669"/>
    <property type="project" value="Ensembl"/>
</dbReference>
<dbReference type="GO" id="GO:0043130">
    <property type="term" value="F:ubiquitin binding"/>
    <property type="evidence" value="ECO:0007669"/>
    <property type="project" value="Ensembl"/>
</dbReference>
<evidence type="ECO:0000256" key="15">
    <source>
        <dbReference type="ARBA" id="ARBA00030396"/>
    </source>
</evidence>
<evidence type="ECO:0000259" key="18">
    <source>
        <dbReference type="PROSITE" id="PS51908"/>
    </source>
</evidence>
<evidence type="ECO:0000313" key="20">
    <source>
        <dbReference type="Proteomes" id="UP000694392"/>
    </source>
</evidence>
<evidence type="ECO:0000256" key="13">
    <source>
        <dbReference type="ARBA" id="ARBA00023242"/>
    </source>
</evidence>
<keyword evidence="12 16" id="KW-0234">DNA repair</keyword>
<keyword evidence="20" id="KW-1185">Reference proteome</keyword>
<keyword evidence="7 16" id="KW-0227">DNA damage</keyword>
<organism evidence="19 20">
    <name type="scientific">Sphenodon punctatus</name>
    <name type="common">Tuatara</name>
    <name type="synonym">Hatteria punctata</name>
    <dbReference type="NCBI Taxonomy" id="8508"/>
    <lineage>
        <taxon>Eukaryota</taxon>
        <taxon>Metazoa</taxon>
        <taxon>Chordata</taxon>
        <taxon>Craniata</taxon>
        <taxon>Vertebrata</taxon>
        <taxon>Euteleostomi</taxon>
        <taxon>Lepidosauria</taxon>
        <taxon>Sphenodontia</taxon>
        <taxon>Sphenodontidae</taxon>
        <taxon>Sphenodon</taxon>
    </lineage>
</organism>
<proteinExistence type="inferred from homology"/>
<dbReference type="PROSITE" id="PS51908">
    <property type="entry name" value="ZF_UBZ4"/>
    <property type="match status" value="1"/>
</dbReference>
<dbReference type="GO" id="GO:0031398">
    <property type="term" value="P:positive regulation of protein ubiquitination"/>
    <property type="evidence" value="ECO:0007669"/>
    <property type="project" value="Ensembl"/>
</dbReference>
<dbReference type="SMART" id="SM00731">
    <property type="entry name" value="SprT"/>
    <property type="match status" value="1"/>
</dbReference>
<dbReference type="GO" id="GO:0036297">
    <property type="term" value="P:interstrand cross-link repair"/>
    <property type="evidence" value="ECO:0007669"/>
    <property type="project" value="Ensembl"/>
</dbReference>
<evidence type="ECO:0000256" key="11">
    <source>
        <dbReference type="ARBA" id="ARBA00023049"/>
    </source>
</evidence>
<dbReference type="InterPro" id="IPR006642">
    <property type="entry name" value="Rad18_UBZ4"/>
</dbReference>
<keyword evidence="10" id="KW-0862">Zinc</keyword>
<dbReference type="Gene3D" id="3.30.160.60">
    <property type="entry name" value="Classic Zinc Finger"/>
    <property type="match status" value="1"/>
</dbReference>
<dbReference type="GO" id="GO:0019985">
    <property type="term" value="P:translesion synthesis"/>
    <property type="evidence" value="ECO:0007669"/>
    <property type="project" value="Ensembl"/>
</dbReference>
<keyword evidence="11" id="KW-0482">Metalloprotease</keyword>
<evidence type="ECO:0000256" key="16">
    <source>
        <dbReference type="PROSITE-ProRule" id="PRU01256"/>
    </source>
</evidence>
<feature type="domain" description="UBZ4-type" evidence="18">
    <location>
        <begin position="481"/>
        <end position="505"/>
    </location>
</feature>
<dbReference type="GO" id="GO:0070530">
    <property type="term" value="F:K63-linked polyubiquitin modification-dependent protein binding"/>
    <property type="evidence" value="ECO:0007669"/>
    <property type="project" value="Ensembl"/>
</dbReference>
<dbReference type="Proteomes" id="UP000694392">
    <property type="component" value="Unplaced"/>
</dbReference>
<feature type="region of interest" description="Disordered" evidence="17">
    <location>
        <begin position="399"/>
        <end position="432"/>
    </location>
</feature>
<dbReference type="PANTHER" id="PTHR21220">
    <property type="entry name" value="DNA-DEPENDENT METALLOPROTEASE SPRTN"/>
    <property type="match status" value="1"/>
</dbReference>
<evidence type="ECO:0000256" key="5">
    <source>
        <dbReference type="ARBA" id="ARBA00022670"/>
    </source>
</evidence>
<dbReference type="GO" id="GO:0106300">
    <property type="term" value="P:protein-DNA covalent cross-linking repair"/>
    <property type="evidence" value="ECO:0007669"/>
    <property type="project" value="Ensembl"/>
</dbReference>
<dbReference type="GO" id="GO:0003690">
    <property type="term" value="F:double-stranded DNA binding"/>
    <property type="evidence" value="ECO:0007669"/>
    <property type="project" value="Ensembl"/>
</dbReference>
<dbReference type="Ensembl" id="ENSSPUT00000017245.1">
    <property type="protein sequence ID" value="ENSSPUP00000016180.1"/>
    <property type="gene ID" value="ENSSPUG00000012519.1"/>
</dbReference>
<dbReference type="GO" id="GO:0008270">
    <property type="term" value="F:zinc ion binding"/>
    <property type="evidence" value="ECO:0007669"/>
    <property type="project" value="UniProtKB-KW"/>
</dbReference>
<keyword evidence="6" id="KW-0479">Metal-binding</keyword>
<comment type="similarity">
    <text evidence="3">Belongs to the Spartan family.</text>
</comment>
<feature type="compositionally biased region" description="Low complexity" evidence="17">
    <location>
        <begin position="462"/>
        <end position="476"/>
    </location>
</feature>
<protein>
    <recommendedName>
        <fullName evidence="14">DNA-dependent metalloprotease SPRTN</fullName>
    </recommendedName>
    <alternativeName>
        <fullName evidence="15">Protein with SprT-like domain at the N terminus</fullName>
    </alternativeName>
</protein>
<feature type="compositionally biased region" description="Polar residues" evidence="17">
    <location>
        <begin position="413"/>
        <end position="423"/>
    </location>
</feature>
<dbReference type="GO" id="GO:0016540">
    <property type="term" value="P:protein autoprocessing"/>
    <property type="evidence" value="ECO:0007669"/>
    <property type="project" value="Ensembl"/>
</dbReference>
<dbReference type="InterPro" id="IPR044245">
    <property type="entry name" value="Spartan"/>
</dbReference>
<dbReference type="SMART" id="SM00734">
    <property type="entry name" value="ZnF_Rad18"/>
    <property type="match status" value="1"/>
</dbReference>
<evidence type="ECO:0000256" key="2">
    <source>
        <dbReference type="ARBA" id="ARBA00004286"/>
    </source>
</evidence>
<dbReference type="InterPro" id="IPR006640">
    <property type="entry name" value="SprT-like_domain"/>
</dbReference>
<feature type="region of interest" description="Disordered" evidence="17">
    <location>
        <begin position="447"/>
        <end position="482"/>
    </location>
</feature>
<sequence length="505" mass="56132">MEEEEDFLLALRLQAEWEQEEAEAALVAVSFGSESPPGSPAPPRSLSVVDETWELLDPIPDVRALFLQFNETLFWGRLAAVEVAWSPRMTLCAGVCSYEGRGGMCSIRLSEPLLKLRPRKDLVETLLHEMIHALLFVTNNDKDHDSHGPEFCKHMRRINRLTGANVTIFHEFHDEVDSYRQHWWRCDGPCQNRKPYFGYVKRSMNRAPSARDLWWAEHKETCGGKFTKVKEPENYSKKGKGKTQKAKLPDSKPSDDKGKVHGGGRQNPIPFSGKGYQLGGRSNISWLEKITSPDFMRREMLLSQNSTSGTARPTPKNEIKFEQNGFSSSISSTYAVVASHKGTFASNHKLPKKSVSNSKAYTNVNGSPVKNVPFTGGKTTSRSTTVSWVSASLNETPKRTCFEPTGSPPRVWTASQGNSSSQDAGAPQKRTKLEDKIAFKNYFTKKEGPPSACRMSSPVKISTEPTMSSTSSSSTSDPDRKVSCPVCQTKVLESEINTHLDSCVS</sequence>
<evidence type="ECO:0000256" key="14">
    <source>
        <dbReference type="ARBA" id="ARBA00023885"/>
    </source>
</evidence>
<dbReference type="Pfam" id="PF10263">
    <property type="entry name" value="SprT-like"/>
    <property type="match status" value="1"/>
</dbReference>
<keyword evidence="8 16" id="KW-0863">Zinc-finger</keyword>
<evidence type="ECO:0000313" key="19">
    <source>
        <dbReference type="Ensembl" id="ENSSPUP00000016180.1"/>
    </source>
</evidence>
<evidence type="ECO:0000256" key="9">
    <source>
        <dbReference type="ARBA" id="ARBA00022801"/>
    </source>
</evidence>
<gene>
    <name evidence="19" type="primary">SPRTN</name>
</gene>
<dbReference type="AlphaFoldDB" id="A0A8D0H8P4"/>
<dbReference type="PANTHER" id="PTHR21220:SF0">
    <property type="entry name" value="DNA-DEPENDENT METALLOPROTEASE SPRTN"/>
    <property type="match status" value="1"/>
</dbReference>
<keyword evidence="4" id="KW-0158">Chromosome</keyword>
<comment type="subcellular location">
    <subcellularLocation>
        <location evidence="2">Chromosome</location>
    </subcellularLocation>
    <subcellularLocation>
        <location evidence="1">Nucleus</location>
    </subcellularLocation>
</comment>
<evidence type="ECO:0000256" key="1">
    <source>
        <dbReference type="ARBA" id="ARBA00004123"/>
    </source>
</evidence>
<evidence type="ECO:0000256" key="7">
    <source>
        <dbReference type="ARBA" id="ARBA00022763"/>
    </source>
</evidence>
<evidence type="ECO:0000256" key="17">
    <source>
        <dbReference type="SAM" id="MobiDB-lite"/>
    </source>
</evidence>
<dbReference type="FunFam" id="3.30.160.60:FF:000331">
    <property type="entry name" value="E3 ubiquitin-protein ligase RAD18"/>
    <property type="match status" value="1"/>
</dbReference>
<evidence type="ECO:0000256" key="12">
    <source>
        <dbReference type="ARBA" id="ARBA00023204"/>
    </source>
</evidence>
<name>A0A8D0H8P4_SPHPU</name>
<evidence type="ECO:0000256" key="8">
    <source>
        <dbReference type="ARBA" id="ARBA00022771"/>
    </source>
</evidence>
<reference evidence="19" key="1">
    <citation type="submission" date="2025-08" db="UniProtKB">
        <authorList>
            <consortium name="Ensembl"/>
        </authorList>
    </citation>
    <scope>IDENTIFICATION</scope>
</reference>
<feature type="region of interest" description="Disordered" evidence="17">
    <location>
        <begin position="228"/>
        <end position="275"/>
    </location>
</feature>
<feature type="compositionally biased region" description="Basic and acidic residues" evidence="17">
    <location>
        <begin position="247"/>
        <end position="259"/>
    </location>
</feature>
<dbReference type="GO" id="GO:0003697">
    <property type="term" value="F:single-stranded DNA binding"/>
    <property type="evidence" value="ECO:0007669"/>
    <property type="project" value="Ensembl"/>
</dbReference>
<reference evidence="19" key="2">
    <citation type="submission" date="2025-09" db="UniProtKB">
        <authorList>
            <consortium name="Ensembl"/>
        </authorList>
    </citation>
    <scope>IDENTIFICATION</scope>
</reference>
<keyword evidence="9" id="KW-0378">Hydrolase</keyword>
<accession>A0A8D0H8P4</accession>
<keyword evidence="13" id="KW-0539">Nucleus</keyword>
<dbReference type="GO" id="GO:0000785">
    <property type="term" value="C:chromatin"/>
    <property type="evidence" value="ECO:0007669"/>
    <property type="project" value="Ensembl"/>
</dbReference>
<dbReference type="GeneTree" id="ENSGT00390000003585"/>
<evidence type="ECO:0000256" key="6">
    <source>
        <dbReference type="ARBA" id="ARBA00022723"/>
    </source>
</evidence>
<dbReference type="InterPro" id="IPR055220">
    <property type="entry name" value="SPRTN_ZBD"/>
</dbReference>
<evidence type="ECO:0000256" key="4">
    <source>
        <dbReference type="ARBA" id="ARBA00022454"/>
    </source>
</evidence>
<keyword evidence="5" id="KW-0645">Protease</keyword>
<dbReference type="GO" id="GO:0009411">
    <property type="term" value="P:response to UV"/>
    <property type="evidence" value="ECO:0007669"/>
    <property type="project" value="Ensembl"/>
</dbReference>
<evidence type="ECO:0000256" key="3">
    <source>
        <dbReference type="ARBA" id="ARBA00010724"/>
    </source>
</evidence>